<proteinExistence type="predicted"/>
<dbReference type="AlphaFoldDB" id="K3WY13"/>
<dbReference type="SUPFAM" id="SSF53474">
    <property type="entry name" value="alpha/beta-Hydrolases"/>
    <property type="match status" value="1"/>
</dbReference>
<dbReference type="VEuPathDB" id="FungiDB:PYU1_G009843"/>
<dbReference type="PANTHER" id="PTHR11247:SF8">
    <property type="entry name" value="PALMITOYL-PROTEIN THIOESTERASE 1"/>
    <property type="match status" value="1"/>
</dbReference>
<dbReference type="PANTHER" id="PTHR11247">
    <property type="entry name" value="PALMITOYL-PROTEIN THIOESTERASE/DOLICHYLDIPHOSPHATASE 1"/>
    <property type="match status" value="1"/>
</dbReference>
<organism evidence="2 3">
    <name type="scientific">Globisporangium ultimum (strain ATCC 200006 / CBS 805.95 / DAOM BR144)</name>
    <name type="common">Pythium ultimum</name>
    <dbReference type="NCBI Taxonomy" id="431595"/>
    <lineage>
        <taxon>Eukaryota</taxon>
        <taxon>Sar</taxon>
        <taxon>Stramenopiles</taxon>
        <taxon>Oomycota</taxon>
        <taxon>Peronosporomycetes</taxon>
        <taxon>Pythiales</taxon>
        <taxon>Pythiaceae</taxon>
        <taxon>Globisporangium</taxon>
    </lineage>
</organism>
<dbReference type="GO" id="GO:0005764">
    <property type="term" value="C:lysosome"/>
    <property type="evidence" value="ECO:0007669"/>
    <property type="project" value="TreeGrafter"/>
</dbReference>
<reference evidence="3" key="2">
    <citation type="submission" date="2010-04" db="EMBL/GenBank/DDBJ databases">
        <authorList>
            <person name="Buell R."/>
            <person name="Hamilton J."/>
            <person name="Hostetler J."/>
        </authorList>
    </citation>
    <scope>NUCLEOTIDE SEQUENCE [LARGE SCALE GENOMIC DNA]</scope>
    <source>
        <strain evidence="3">DAOM:BR144</strain>
    </source>
</reference>
<protein>
    <recommendedName>
        <fullName evidence="4">Lysosomal thioesterase PPT2</fullName>
    </recommendedName>
</protein>
<dbReference type="InParanoid" id="K3WY13"/>
<dbReference type="eggNOG" id="KOG2541">
    <property type="taxonomic scope" value="Eukaryota"/>
</dbReference>
<sequence>MRSPSSYRLNAAVAPQPPVAQNTSAPAALSAKLPVFFFHGVLSNDKSGLNIAANLTAEGRVVNSLAFCNDQCSTRALRDQVQLAIADIREIVSNDLRLYEKGYIFIGHSQGGMLARAVIEEMDDHQVKTFISLAGVVNGVFYGPQPADTVPSLVFTSGFAQSMVPSSVWDLSKYTWPNDFRGKYQYAFDVFASAHLDLQNKYSFFNLARSPVQKEWAASFAFLPELNNINPCAQQDPNCTTNQERRRTNFLKLQSAHFFASPDDGIVAPWQTSILGQYSLLSSVDELKTKFSSLRILNVKGTIEYQEDTYGLKTLDTRGGLFLHTVAHVPHTCWVADSTTYATAQTCSFKATFDQHIYPLL</sequence>
<keyword evidence="3" id="KW-1185">Reference proteome</keyword>
<evidence type="ECO:0000256" key="1">
    <source>
        <dbReference type="ARBA" id="ARBA00022801"/>
    </source>
</evidence>
<dbReference type="STRING" id="431595.K3WY13"/>
<dbReference type="Gene3D" id="3.40.50.1820">
    <property type="entry name" value="alpha/beta hydrolase"/>
    <property type="match status" value="1"/>
</dbReference>
<dbReference type="EnsemblProtists" id="PYU1_T009861">
    <property type="protein sequence ID" value="PYU1_T009861"/>
    <property type="gene ID" value="PYU1_G009843"/>
</dbReference>
<dbReference type="GO" id="GO:0016790">
    <property type="term" value="F:thiolester hydrolase activity"/>
    <property type="evidence" value="ECO:0007669"/>
    <property type="project" value="TreeGrafter"/>
</dbReference>
<name>K3WY13_GLOUD</name>
<evidence type="ECO:0000313" key="3">
    <source>
        <dbReference type="Proteomes" id="UP000019132"/>
    </source>
</evidence>
<dbReference type="EMBL" id="GL376624">
    <property type="status" value="NOT_ANNOTATED_CDS"/>
    <property type="molecule type" value="Genomic_DNA"/>
</dbReference>
<evidence type="ECO:0000313" key="2">
    <source>
        <dbReference type="EnsemblProtists" id="PYU1_T009861"/>
    </source>
</evidence>
<reference evidence="3" key="1">
    <citation type="journal article" date="2010" name="Genome Biol.">
        <title>Genome sequence of the necrotrophic plant pathogen Pythium ultimum reveals original pathogenicity mechanisms and effector repertoire.</title>
        <authorList>
            <person name="Levesque C.A."/>
            <person name="Brouwer H."/>
            <person name="Cano L."/>
            <person name="Hamilton J.P."/>
            <person name="Holt C."/>
            <person name="Huitema E."/>
            <person name="Raffaele S."/>
            <person name="Robideau G.P."/>
            <person name="Thines M."/>
            <person name="Win J."/>
            <person name="Zerillo M.M."/>
            <person name="Beakes G.W."/>
            <person name="Boore J.L."/>
            <person name="Busam D."/>
            <person name="Dumas B."/>
            <person name="Ferriera S."/>
            <person name="Fuerstenberg S.I."/>
            <person name="Gachon C.M."/>
            <person name="Gaulin E."/>
            <person name="Govers F."/>
            <person name="Grenville-Briggs L."/>
            <person name="Horner N."/>
            <person name="Hostetler J."/>
            <person name="Jiang R.H."/>
            <person name="Johnson J."/>
            <person name="Krajaejun T."/>
            <person name="Lin H."/>
            <person name="Meijer H.J."/>
            <person name="Moore B."/>
            <person name="Morris P."/>
            <person name="Phuntmart V."/>
            <person name="Puiu D."/>
            <person name="Shetty J."/>
            <person name="Stajich J.E."/>
            <person name="Tripathy S."/>
            <person name="Wawra S."/>
            <person name="van West P."/>
            <person name="Whitty B.R."/>
            <person name="Coutinho P.M."/>
            <person name="Henrissat B."/>
            <person name="Martin F."/>
            <person name="Thomas P.D."/>
            <person name="Tyler B.M."/>
            <person name="De Vries R.P."/>
            <person name="Kamoun S."/>
            <person name="Yandell M."/>
            <person name="Tisserat N."/>
            <person name="Buell C.R."/>
        </authorList>
    </citation>
    <scope>NUCLEOTIDE SEQUENCE</scope>
    <source>
        <strain evidence="3">DAOM:BR144</strain>
    </source>
</reference>
<dbReference type="Proteomes" id="UP000019132">
    <property type="component" value="Unassembled WGS sequence"/>
</dbReference>
<dbReference type="Pfam" id="PF02089">
    <property type="entry name" value="Palm_thioest"/>
    <property type="match status" value="1"/>
</dbReference>
<accession>K3WY13</accession>
<keyword evidence="1" id="KW-0378">Hydrolase</keyword>
<dbReference type="InterPro" id="IPR029058">
    <property type="entry name" value="AB_hydrolase_fold"/>
</dbReference>
<dbReference type="OMA" id="IRIYEIP"/>
<reference evidence="2" key="3">
    <citation type="submission" date="2015-02" db="UniProtKB">
        <authorList>
            <consortium name="EnsemblProtists"/>
        </authorList>
    </citation>
    <scope>IDENTIFICATION</scope>
    <source>
        <strain evidence="2">DAOM BR144</strain>
    </source>
</reference>
<dbReference type="HOGENOM" id="CLU_050158_0_1_1"/>
<evidence type="ECO:0008006" key="4">
    <source>
        <dbReference type="Google" id="ProtNLM"/>
    </source>
</evidence>